<gene>
    <name evidence="1" type="ORF">Ccrd_019870</name>
</gene>
<name>A0A103Y3I3_CYNCS</name>
<proteinExistence type="predicted"/>
<sequence>MLLTCRDTDVEEEAVDEVAFYFEESVLSMLLDDWFWMMEATPCDEEMGRDNSQTHSTNLICLSGALYSMGFFPQAISNVTTPKLNTSDSLLAFPVTTHSGAISGLGFGGSGFGPVFGGSGFGAVLGGRLLISTINGVIKSILTYNSIISKTREGNTKVFRNRIICDPSLTICPTSYITQPFMRSNRSERVTSEIAYGDTYMIANVNIVRISWIPIILISIKLHCNKSIRCTKGDWIDGKPHGSTACDHRIILRKKECEAITVIWIQP</sequence>
<comment type="caution">
    <text evidence="1">The sequence shown here is derived from an EMBL/GenBank/DDBJ whole genome shotgun (WGS) entry which is preliminary data.</text>
</comment>
<keyword evidence="2" id="KW-1185">Reference proteome</keyword>
<dbReference type="Gramene" id="KVI01853">
    <property type="protein sequence ID" value="KVI01853"/>
    <property type="gene ID" value="Ccrd_019870"/>
</dbReference>
<dbReference type="AlphaFoldDB" id="A0A103Y3I3"/>
<organism evidence="1 2">
    <name type="scientific">Cynara cardunculus var. scolymus</name>
    <name type="common">Globe artichoke</name>
    <name type="synonym">Cynara scolymus</name>
    <dbReference type="NCBI Taxonomy" id="59895"/>
    <lineage>
        <taxon>Eukaryota</taxon>
        <taxon>Viridiplantae</taxon>
        <taxon>Streptophyta</taxon>
        <taxon>Embryophyta</taxon>
        <taxon>Tracheophyta</taxon>
        <taxon>Spermatophyta</taxon>
        <taxon>Magnoliopsida</taxon>
        <taxon>eudicotyledons</taxon>
        <taxon>Gunneridae</taxon>
        <taxon>Pentapetalae</taxon>
        <taxon>asterids</taxon>
        <taxon>campanulids</taxon>
        <taxon>Asterales</taxon>
        <taxon>Asteraceae</taxon>
        <taxon>Carduoideae</taxon>
        <taxon>Cardueae</taxon>
        <taxon>Carduinae</taxon>
        <taxon>Cynara</taxon>
    </lineage>
</organism>
<reference evidence="1 2" key="1">
    <citation type="journal article" date="2016" name="Sci. Rep.">
        <title>The genome sequence of the outbreeding globe artichoke constructed de novo incorporating a phase-aware low-pass sequencing strategy of F1 progeny.</title>
        <authorList>
            <person name="Scaglione D."/>
            <person name="Reyes-Chin-Wo S."/>
            <person name="Acquadro A."/>
            <person name="Froenicke L."/>
            <person name="Portis E."/>
            <person name="Beitel C."/>
            <person name="Tirone M."/>
            <person name="Mauro R."/>
            <person name="Lo Monaco A."/>
            <person name="Mauromicale G."/>
            <person name="Faccioli P."/>
            <person name="Cattivelli L."/>
            <person name="Rieseberg L."/>
            <person name="Michelmore R."/>
            <person name="Lanteri S."/>
        </authorList>
    </citation>
    <scope>NUCLEOTIDE SEQUENCE [LARGE SCALE GENOMIC DNA]</scope>
    <source>
        <strain evidence="1">2C</strain>
    </source>
</reference>
<evidence type="ECO:0000313" key="2">
    <source>
        <dbReference type="Proteomes" id="UP000243975"/>
    </source>
</evidence>
<evidence type="ECO:0000313" key="1">
    <source>
        <dbReference type="EMBL" id="KVI01853.1"/>
    </source>
</evidence>
<dbReference type="Proteomes" id="UP000243975">
    <property type="component" value="Unassembled WGS sequence"/>
</dbReference>
<protein>
    <submittedName>
        <fullName evidence="1">Uncharacterized protein</fullName>
    </submittedName>
</protein>
<dbReference type="EMBL" id="LEKV01002677">
    <property type="protein sequence ID" value="KVI01853.1"/>
    <property type="molecule type" value="Genomic_DNA"/>
</dbReference>
<accession>A0A103Y3I3</accession>